<reference evidence="1 2" key="1">
    <citation type="submission" date="2017-11" db="EMBL/GenBank/DDBJ databases">
        <title>Taxonomic description and genome sequences of Spirosoma HA7 sp. nov., isolated from pollen microhabitat of Corylus avellana.</title>
        <authorList>
            <person name="Ambika Manirajan B."/>
            <person name="Suarez C."/>
            <person name="Ratering S."/>
            <person name="Geissler-Plaum R."/>
            <person name="Cardinale M."/>
            <person name="Sylvia S."/>
        </authorList>
    </citation>
    <scope>NUCLEOTIDE SEQUENCE [LARGE SCALE GENOMIC DNA]</scope>
    <source>
        <strain evidence="1 2">HA7</strain>
    </source>
</reference>
<keyword evidence="2" id="KW-1185">Reference proteome</keyword>
<name>A0A2K8Z710_9BACT</name>
<evidence type="ECO:0000313" key="1">
    <source>
        <dbReference type="EMBL" id="AUD05628.1"/>
    </source>
</evidence>
<dbReference type="AlphaFoldDB" id="A0A2K8Z710"/>
<dbReference type="KEGG" id="spir:CWM47_29565"/>
<proteinExistence type="predicted"/>
<dbReference type="Proteomes" id="UP000232883">
    <property type="component" value="Chromosome"/>
</dbReference>
<sequence>MDSTQYAMKKIAMSVIGGSLFVAGYYHVHRHSAIVDTKDAQLSIQKPVSTIPFKTLPAFAFRSGKYFTF</sequence>
<evidence type="ECO:0000313" key="2">
    <source>
        <dbReference type="Proteomes" id="UP000232883"/>
    </source>
</evidence>
<organism evidence="1 2">
    <name type="scientific">Spirosoma pollinicola</name>
    <dbReference type="NCBI Taxonomy" id="2057025"/>
    <lineage>
        <taxon>Bacteria</taxon>
        <taxon>Pseudomonadati</taxon>
        <taxon>Bacteroidota</taxon>
        <taxon>Cytophagia</taxon>
        <taxon>Cytophagales</taxon>
        <taxon>Cytophagaceae</taxon>
        <taxon>Spirosoma</taxon>
    </lineage>
</organism>
<dbReference type="EMBL" id="CP025096">
    <property type="protein sequence ID" value="AUD05628.1"/>
    <property type="molecule type" value="Genomic_DNA"/>
</dbReference>
<protein>
    <submittedName>
        <fullName evidence="1">Uncharacterized protein</fullName>
    </submittedName>
</protein>
<accession>A0A2K8Z710</accession>
<gene>
    <name evidence="1" type="ORF">CWM47_29565</name>
</gene>